<evidence type="ECO:0000256" key="2">
    <source>
        <dbReference type="PROSITE-ProRule" id="PRU00117"/>
    </source>
</evidence>
<dbReference type="InterPro" id="IPR004088">
    <property type="entry name" value="KH_dom_type_1"/>
</dbReference>
<feature type="compositionally biased region" description="Low complexity" evidence="3">
    <location>
        <begin position="23"/>
        <end position="35"/>
    </location>
</feature>
<dbReference type="GO" id="GO:0003723">
    <property type="term" value="F:RNA binding"/>
    <property type="evidence" value="ECO:0007669"/>
    <property type="project" value="UniProtKB-UniRule"/>
</dbReference>
<accession>A0AAW1MET5</accession>
<dbReference type="Proteomes" id="UP001458880">
    <property type="component" value="Unassembled WGS sequence"/>
</dbReference>
<gene>
    <name evidence="5" type="ORF">QE152_g7457</name>
</gene>
<dbReference type="PROSITE" id="PS50084">
    <property type="entry name" value="KH_TYPE_1"/>
    <property type="match status" value="2"/>
</dbReference>
<keyword evidence="2" id="KW-0694">RNA-binding</keyword>
<dbReference type="InterPro" id="IPR054727">
    <property type="entry name" value="BICC1_KH"/>
</dbReference>
<dbReference type="Gene3D" id="3.30.310.270">
    <property type="match status" value="2"/>
</dbReference>
<dbReference type="GO" id="GO:0005737">
    <property type="term" value="C:cytoplasm"/>
    <property type="evidence" value="ECO:0007669"/>
    <property type="project" value="TreeGrafter"/>
</dbReference>
<keyword evidence="6" id="KW-1185">Reference proteome</keyword>
<dbReference type="InterPro" id="IPR047549">
    <property type="entry name" value="BICC1_KH-I_rpt1"/>
</dbReference>
<dbReference type="PANTHER" id="PTHR10627">
    <property type="entry name" value="SCP160"/>
    <property type="match status" value="1"/>
</dbReference>
<proteinExistence type="predicted"/>
<feature type="region of interest" description="Disordered" evidence="3">
    <location>
        <begin position="1"/>
        <end position="35"/>
    </location>
</feature>
<dbReference type="CDD" id="cd22421">
    <property type="entry name" value="KH-I_BICC1_rpt2"/>
    <property type="match status" value="1"/>
</dbReference>
<dbReference type="InterPro" id="IPR004087">
    <property type="entry name" value="KH_dom"/>
</dbReference>
<protein>
    <submittedName>
        <fullName evidence="5">KH domain</fullName>
    </submittedName>
</protein>
<feature type="domain" description="K Homology" evidence="4">
    <location>
        <begin position="198"/>
        <end position="277"/>
    </location>
</feature>
<evidence type="ECO:0000256" key="1">
    <source>
        <dbReference type="ARBA" id="ARBA00022737"/>
    </source>
</evidence>
<organism evidence="5 6">
    <name type="scientific">Popillia japonica</name>
    <name type="common">Japanese beetle</name>
    <dbReference type="NCBI Taxonomy" id="7064"/>
    <lineage>
        <taxon>Eukaryota</taxon>
        <taxon>Metazoa</taxon>
        <taxon>Ecdysozoa</taxon>
        <taxon>Arthropoda</taxon>
        <taxon>Hexapoda</taxon>
        <taxon>Insecta</taxon>
        <taxon>Pterygota</taxon>
        <taxon>Neoptera</taxon>
        <taxon>Endopterygota</taxon>
        <taxon>Coleoptera</taxon>
        <taxon>Polyphaga</taxon>
        <taxon>Scarabaeiformia</taxon>
        <taxon>Scarabaeidae</taxon>
        <taxon>Rutelinae</taxon>
        <taxon>Popillia</taxon>
    </lineage>
</organism>
<dbReference type="SUPFAM" id="SSF54791">
    <property type="entry name" value="Eukaryotic type KH-domain (KH-domain type I)"/>
    <property type="match status" value="3"/>
</dbReference>
<evidence type="ECO:0000259" key="4">
    <source>
        <dbReference type="SMART" id="SM00322"/>
    </source>
</evidence>
<evidence type="ECO:0000256" key="3">
    <source>
        <dbReference type="SAM" id="MobiDB-lite"/>
    </source>
</evidence>
<dbReference type="Pfam" id="PF00013">
    <property type="entry name" value="KH_1"/>
    <property type="match status" value="1"/>
</dbReference>
<feature type="domain" description="K Homology" evidence="4">
    <location>
        <begin position="357"/>
        <end position="431"/>
    </location>
</feature>
<dbReference type="Pfam" id="PF22985">
    <property type="entry name" value="KH_BICC1"/>
    <property type="match status" value="2"/>
</dbReference>
<evidence type="ECO:0000313" key="5">
    <source>
        <dbReference type="EMBL" id="KAK9744759.1"/>
    </source>
</evidence>
<dbReference type="InterPro" id="IPR047554">
    <property type="entry name" value="BICC1_KH-I_rpt2"/>
</dbReference>
<dbReference type="AlphaFoldDB" id="A0AAW1MET5"/>
<dbReference type="PANTHER" id="PTHR10627:SF69">
    <property type="entry name" value="PROTEIN BICAUDAL C"/>
    <property type="match status" value="1"/>
</dbReference>
<dbReference type="EMBL" id="JASPKY010000055">
    <property type="protein sequence ID" value="KAK9744759.1"/>
    <property type="molecule type" value="Genomic_DNA"/>
</dbReference>
<comment type="caution">
    <text evidence="5">The sequence shown here is derived from an EMBL/GenBank/DDBJ whole genome shotgun (WGS) entry which is preliminary data.</text>
</comment>
<reference evidence="5 6" key="1">
    <citation type="journal article" date="2024" name="BMC Genomics">
        <title>De novo assembly and annotation of Popillia japonica's genome with initial clues to its potential as an invasive pest.</title>
        <authorList>
            <person name="Cucini C."/>
            <person name="Boschi S."/>
            <person name="Funari R."/>
            <person name="Cardaioli E."/>
            <person name="Iannotti N."/>
            <person name="Marturano G."/>
            <person name="Paoli F."/>
            <person name="Bruttini M."/>
            <person name="Carapelli A."/>
            <person name="Frati F."/>
            <person name="Nardi F."/>
        </authorList>
    </citation>
    <scope>NUCLEOTIDE SEQUENCE [LARGE SCALE GENOMIC DNA]</scope>
    <source>
        <strain evidence="5">DMR45628</strain>
    </source>
</reference>
<name>A0AAW1MET5_POPJA</name>
<dbReference type="GO" id="GO:0010468">
    <property type="term" value="P:regulation of gene expression"/>
    <property type="evidence" value="ECO:0007669"/>
    <property type="project" value="UniProtKB-ARBA"/>
</dbReference>
<dbReference type="SMART" id="SM00322">
    <property type="entry name" value="KH"/>
    <property type="match status" value="2"/>
</dbReference>
<evidence type="ECO:0000313" key="6">
    <source>
        <dbReference type="Proteomes" id="UP001458880"/>
    </source>
</evidence>
<sequence>MASNFLTPRAPDLKGSDTLSEIGSESGTTTSGWTSGWDSREDLRDFATKIGLKDVMDLHQDRFRVNRKKLEQMLSGDNEAPLPADIFFEQIGWDSREDLRDFATKIGLKDVMDLHQDRFRVNRKKLEQMLSGDNEAPLPADIFFEQIMSDTGTFITWPTKLKIGAKSKKDPHVRIAGLRDDVQSAKDRIMTILDVRCNRVTMKMDVSYTDHSHIIGKGGLSIKRREEQPSLHRWGHSMVHFPDSNRSNPSEKSNQVSIAGDIQGIEMARSRVRQKTPVVFGFELPIMSKTIDPAQRKQSYYIVKIEEQYNVQVMLRTRPKLHATLVTVKGVEWEIEQVKKATLLLVKYMCDNLASQIPIQMTMEISPHHHQMVIGKNHSNLKEIMRVTGAQIMFPDAQDPNIPSLKKSNVTITGNINSVYAARQLLIGSLPLLLMFDLPQDTTGLPITGLPIRSENLTEIQTKYDVTISIRPKAKQSTKACIIKGTEKWAGNIYKARNEILGTDDPQVIVDIPASYHMPRPGTRF</sequence>
<dbReference type="InterPro" id="IPR036612">
    <property type="entry name" value="KH_dom_type_1_sf"/>
</dbReference>
<keyword evidence="1" id="KW-0677">Repeat</keyword>
<dbReference type="Pfam" id="PF24234">
    <property type="entry name" value="KH_BICC1_1st"/>
    <property type="match status" value="1"/>
</dbReference>